<reference evidence="2" key="1">
    <citation type="submission" date="2022-11" db="UniProtKB">
        <authorList>
            <consortium name="WormBaseParasite"/>
        </authorList>
    </citation>
    <scope>IDENTIFICATION</scope>
</reference>
<accession>A0A914ELR5</accession>
<protein>
    <submittedName>
        <fullName evidence="2">Uncharacterized protein</fullName>
    </submittedName>
</protein>
<dbReference type="WBParaSite" id="ACRNAN_scaffold9393.g12166.t1">
    <property type="protein sequence ID" value="ACRNAN_scaffold9393.g12166.t1"/>
    <property type="gene ID" value="ACRNAN_scaffold9393.g12166"/>
</dbReference>
<organism evidence="1 2">
    <name type="scientific">Acrobeloides nanus</name>
    <dbReference type="NCBI Taxonomy" id="290746"/>
    <lineage>
        <taxon>Eukaryota</taxon>
        <taxon>Metazoa</taxon>
        <taxon>Ecdysozoa</taxon>
        <taxon>Nematoda</taxon>
        <taxon>Chromadorea</taxon>
        <taxon>Rhabditida</taxon>
        <taxon>Tylenchina</taxon>
        <taxon>Cephalobomorpha</taxon>
        <taxon>Cephaloboidea</taxon>
        <taxon>Cephalobidae</taxon>
        <taxon>Acrobeloides</taxon>
    </lineage>
</organism>
<keyword evidence="1" id="KW-1185">Reference proteome</keyword>
<evidence type="ECO:0000313" key="1">
    <source>
        <dbReference type="Proteomes" id="UP000887540"/>
    </source>
</evidence>
<proteinExistence type="predicted"/>
<name>A0A914ELR5_9BILA</name>
<sequence>MKETYNGHVALLEEEGKVKYEQKIVECLHFELSDNFEKCCRRAGFDITGDFTSEDAMAKVVCKRRVFEA</sequence>
<dbReference type="AlphaFoldDB" id="A0A914ELR5"/>
<dbReference type="Proteomes" id="UP000887540">
    <property type="component" value="Unplaced"/>
</dbReference>
<evidence type="ECO:0000313" key="2">
    <source>
        <dbReference type="WBParaSite" id="ACRNAN_scaffold9393.g12166.t1"/>
    </source>
</evidence>